<evidence type="ECO:0000313" key="1">
    <source>
        <dbReference type="EMBL" id="ADU56151.1"/>
    </source>
</evidence>
<accession>E9L1S2</accession>
<dbReference type="Gene3D" id="2.60.120.620">
    <property type="entry name" value="q2cbj1_9rhob like domain"/>
    <property type="match status" value="1"/>
</dbReference>
<organism evidence="1">
    <name type="scientific">uncultured organism CA915</name>
    <dbReference type="NCBI Taxonomy" id="941422"/>
    <lineage>
        <taxon>unclassified sequences</taxon>
        <taxon>environmental samples</taxon>
    </lineage>
</organism>
<name>E9L1S2_9ZZZZ</name>
<evidence type="ECO:0008006" key="2">
    <source>
        <dbReference type="Google" id="ProtNLM"/>
    </source>
</evidence>
<dbReference type="AlphaFoldDB" id="E9L1S2"/>
<sequence length="230" mass="25224">MTSGTPLLKRMIHTFDQDRFPFVGRVSEMFGGTDLARLDHCAVVHPPPGTTDQATEAHTRFYAGFDGIRGMYHDFLRTYILPLFSGDVCVQAVPTFRVCPPGGVAVSTFHRDADFHHQPGTVNFWLPLTPAFGTNSIWIESAADRGDYQPVNLVPGEVLQFDAITLRHGNMANDTGACRVSFDFRVIPLDRFEDTGLSTVTSGTPMRLGAYYMVMENPPAGASPAPRVAS</sequence>
<protein>
    <recommendedName>
        <fullName evidence="2">Streptomycin biosynthesis protein StrG</fullName>
    </recommendedName>
</protein>
<gene>
    <name evidence="1" type="ORF">CA915-30</name>
</gene>
<dbReference type="EMBL" id="HM486076">
    <property type="protein sequence ID" value="ADU56151.1"/>
    <property type="molecule type" value="Genomic_DNA"/>
</dbReference>
<reference evidence="1" key="1">
    <citation type="journal article" date="2010" name="J. Am. Chem. Soc.">
        <title>Tailoring enzyme-rich environmental DNA clones: a source of enzymes for generating libraries of unnatural natural products.</title>
        <authorList>
            <person name="Banik J.J."/>
            <person name="Craig J.W."/>
            <person name="Calle P.Y."/>
            <person name="Brady S.F."/>
        </authorList>
    </citation>
    <scope>NUCLEOTIDE SEQUENCE</scope>
</reference>
<dbReference type="SUPFAM" id="SSF51197">
    <property type="entry name" value="Clavaminate synthase-like"/>
    <property type="match status" value="1"/>
</dbReference>
<proteinExistence type="predicted"/>